<sequence>MEFRHLRYFVAVAEEGTFTRAASRLFIAQPALSKQIHDLEAEIGAPLLLRSARGAALAAPGAELLEHARVLLAAEAAARTRIRGMAYAAHA</sequence>
<keyword evidence="2" id="KW-0805">Transcription regulation</keyword>
<dbReference type="InterPro" id="IPR036388">
    <property type="entry name" value="WH-like_DNA-bd_sf"/>
</dbReference>
<proteinExistence type="inferred from homology"/>
<dbReference type="PANTHER" id="PTHR30346">
    <property type="entry name" value="TRANSCRIPTIONAL DUAL REGULATOR HCAR-RELATED"/>
    <property type="match status" value="1"/>
</dbReference>
<protein>
    <submittedName>
        <fullName evidence="6">Transcriptional regulator, LysR family</fullName>
    </submittedName>
</protein>
<dbReference type="GO" id="GO:0003677">
    <property type="term" value="F:DNA binding"/>
    <property type="evidence" value="ECO:0007669"/>
    <property type="project" value="UniProtKB-KW"/>
</dbReference>
<dbReference type="FunFam" id="1.10.10.10:FF:000001">
    <property type="entry name" value="LysR family transcriptional regulator"/>
    <property type="match status" value="1"/>
</dbReference>
<organism evidence="6">
    <name type="scientific">uncultured Gemmatimonadota bacterium</name>
    <dbReference type="NCBI Taxonomy" id="203437"/>
    <lineage>
        <taxon>Bacteria</taxon>
        <taxon>Pseudomonadati</taxon>
        <taxon>Gemmatimonadota</taxon>
        <taxon>environmental samples</taxon>
    </lineage>
</organism>
<dbReference type="Gene3D" id="1.10.10.10">
    <property type="entry name" value="Winged helix-like DNA-binding domain superfamily/Winged helix DNA-binding domain"/>
    <property type="match status" value="1"/>
</dbReference>
<evidence type="ECO:0000313" key="6">
    <source>
        <dbReference type="EMBL" id="CAA9317431.1"/>
    </source>
</evidence>
<feature type="domain" description="HTH lysR-type" evidence="5">
    <location>
        <begin position="1"/>
        <end position="58"/>
    </location>
</feature>
<keyword evidence="3" id="KW-0238">DNA-binding</keyword>
<dbReference type="GO" id="GO:0032993">
    <property type="term" value="C:protein-DNA complex"/>
    <property type="evidence" value="ECO:0007669"/>
    <property type="project" value="TreeGrafter"/>
</dbReference>
<evidence type="ECO:0000259" key="5">
    <source>
        <dbReference type="PROSITE" id="PS50931"/>
    </source>
</evidence>
<evidence type="ECO:0000256" key="3">
    <source>
        <dbReference type="ARBA" id="ARBA00023125"/>
    </source>
</evidence>
<name>A0A6J4KXB9_9BACT</name>
<evidence type="ECO:0000256" key="2">
    <source>
        <dbReference type="ARBA" id="ARBA00023015"/>
    </source>
</evidence>
<comment type="similarity">
    <text evidence="1">Belongs to the LysR transcriptional regulatory family.</text>
</comment>
<keyword evidence="4" id="KW-0804">Transcription</keyword>
<dbReference type="InterPro" id="IPR036390">
    <property type="entry name" value="WH_DNA-bd_sf"/>
</dbReference>
<dbReference type="EMBL" id="CADCTV010000324">
    <property type="protein sequence ID" value="CAA9317431.1"/>
    <property type="molecule type" value="Genomic_DNA"/>
</dbReference>
<dbReference type="AlphaFoldDB" id="A0A6J4KXB9"/>
<reference evidence="6" key="1">
    <citation type="submission" date="2020-02" db="EMBL/GenBank/DDBJ databases">
        <authorList>
            <person name="Meier V. D."/>
        </authorList>
    </citation>
    <scope>NUCLEOTIDE SEQUENCE</scope>
    <source>
        <strain evidence="6">AVDCRST_MAG89</strain>
    </source>
</reference>
<dbReference type="PANTHER" id="PTHR30346:SF28">
    <property type="entry name" value="HTH-TYPE TRANSCRIPTIONAL REGULATOR CYNR"/>
    <property type="match status" value="1"/>
</dbReference>
<gene>
    <name evidence="6" type="ORF">AVDCRST_MAG89-1475</name>
</gene>
<evidence type="ECO:0000256" key="1">
    <source>
        <dbReference type="ARBA" id="ARBA00009437"/>
    </source>
</evidence>
<dbReference type="PROSITE" id="PS50931">
    <property type="entry name" value="HTH_LYSR"/>
    <property type="match status" value="1"/>
</dbReference>
<dbReference type="InterPro" id="IPR000847">
    <property type="entry name" value="LysR_HTH_N"/>
</dbReference>
<dbReference type="PRINTS" id="PR00039">
    <property type="entry name" value="HTHLYSR"/>
</dbReference>
<dbReference type="Pfam" id="PF00126">
    <property type="entry name" value="HTH_1"/>
    <property type="match status" value="1"/>
</dbReference>
<feature type="non-terminal residue" evidence="6">
    <location>
        <position position="91"/>
    </location>
</feature>
<evidence type="ECO:0000256" key="4">
    <source>
        <dbReference type="ARBA" id="ARBA00023163"/>
    </source>
</evidence>
<dbReference type="SUPFAM" id="SSF46785">
    <property type="entry name" value="Winged helix' DNA-binding domain"/>
    <property type="match status" value="1"/>
</dbReference>
<accession>A0A6J4KXB9</accession>
<dbReference type="GO" id="GO:0003700">
    <property type="term" value="F:DNA-binding transcription factor activity"/>
    <property type="evidence" value="ECO:0007669"/>
    <property type="project" value="InterPro"/>
</dbReference>